<evidence type="ECO:0000313" key="2">
    <source>
        <dbReference type="Proteomes" id="UP000549882"/>
    </source>
</evidence>
<keyword evidence="2" id="KW-1185">Reference proteome</keyword>
<evidence type="ECO:0000313" key="1">
    <source>
        <dbReference type="EMBL" id="MBB5576051.1"/>
    </source>
</evidence>
<comment type="caution">
    <text evidence="1">The sequence shown here is derived from an EMBL/GenBank/DDBJ whole genome shotgun (WGS) entry which is preliminary data.</text>
</comment>
<reference evidence="1 2" key="1">
    <citation type="submission" date="2020-08" db="EMBL/GenBank/DDBJ databases">
        <title>Genomic Encyclopedia of Type Strains, Phase IV (KMG-V): Genome sequencing to study the core and pangenomes of soil and plant-associated prokaryotes.</title>
        <authorList>
            <person name="Whitman W."/>
        </authorList>
    </citation>
    <scope>NUCLEOTIDE SEQUENCE [LARGE SCALE GENOMIC DNA]</scope>
    <source>
        <strain evidence="1 2">SEMIA 4064</strain>
    </source>
</reference>
<dbReference type="Proteomes" id="UP000549882">
    <property type="component" value="Unassembled WGS sequence"/>
</dbReference>
<gene>
    <name evidence="1" type="ORF">GGD50_004686</name>
</gene>
<organism evidence="1 2">
    <name type="scientific">Rhizobium paranaense</name>
    <dbReference type="NCBI Taxonomy" id="1650438"/>
    <lineage>
        <taxon>Bacteria</taxon>
        <taxon>Pseudomonadati</taxon>
        <taxon>Pseudomonadota</taxon>
        <taxon>Alphaproteobacteria</taxon>
        <taxon>Hyphomicrobiales</taxon>
        <taxon>Rhizobiaceae</taxon>
        <taxon>Rhizobium/Agrobacterium group</taxon>
        <taxon>Rhizobium</taxon>
    </lineage>
</organism>
<dbReference type="EMBL" id="JACHBI010000010">
    <property type="protein sequence ID" value="MBB5576051.1"/>
    <property type="molecule type" value="Genomic_DNA"/>
</dbReference>
<sequence length="31" mass="3478">MNNACLHSCLPESRPAKNAGQTVYERELTPF</sequence>
<dbReference type="AlphaFoldDB" id="A0A7W9D3M2"/>
<protein>
    <submittedName>
        <fullName evidence="1">Uncharacterized protein</fullName>
    </submittedName>
</protein>
<proteinExistence type="predicted"/>
<name>A0A7W9D3M2_9HYPH</name>
<accession>A0A7W9D3M2</accession>